<dbReference type="GeneID" id="55494549"/>
<dbReference type="RefSeq" id="WP_058278650.1">
    <property type="nucleotide sequence ID" value="NZ_CYPU01000065.1"/>
</dbReference>
<evidence type="ECO:0000313" key="2">
    <source>
        <dbReference type="EMBL" id="CUH49199.1"/>
    </source>
</evidence>
<evidence type="ECO:0000313" key="3">
    <source>
        <dbReference type="Proteomes" id="UP000050783"/>
    </source>
</evidence>
<gene>
    <name evidence="2" type="ORF">RUA4292_03394</name>
</gene>
<organism evidence="2 3">
    <name type="scientific">Ruegeria atlantica</name>
    <dbReference type="NCBI Taxonomy" id="81569"/>
    <lineage>
        <taxon>Bacteria</taxon>
        <taxon>Pseudomonadati</taxon>
        <taxon>Pseudomonadota</taxon>
        <taxon>Alphaproteobacteria</taxon>
        <taxon>Rhodobacterales</taxon>
        <taxon>Roseobacteraceae</taxon>
        <taxon>Ruegeria</taxon>
    </lineage>
</organism>
<keyword evidence="1" id="KW-0472">Membrane</keyword>
<feature type="transmembrane region" description="Helical" evidence="1">
    <location>
        <begin position="20"/>
        <end position="40"/>
    </location>
</feature>
<evidence type="ECO:0008006" key="4">
    <source>
        <dbReference type="Google" id="ProtNLM"/>
    </source>
</evidence>
<keyword evidence="1" id="KW-1133">Transmembrane helix</keyword>
<keyword evidence="1" id="KW-0812">Transmembrane</keyword>
<dbReference type="AlphaFoldDB" id="A0A0P1F456"/>
<accession>A0A0P1F456</accession>
<protein>
    <recommendedName>
        <fullName evidence="4">Heme exporter protein D</fullName>
    </recommendedName>
</protein>
<dbReference type="Proteomes" id="UP000050783">
    <property type="component" value="Unassembled WGS sequence"/>
</dbReference>
<dbReference type="OrthoDB" id="8450688at2"/>
<evidence type="ECO:0000256" key="1">
    <source>
        <dbReference type="SAM" id="Phobius"/>
    </source>
</evidence>
<dbReference type="EMBL" id="CYPU01000065">
    <property type="protein sequence ID" value="CUH49199.1"/>
    <property type="molecule type" value="Genomic_DNA"/>
</dbReference>
<proteinExistence type="predicted"/>
<sequence length="71" mass="8296">MSTNGYTSWAVDLAEVGPIYPFQGYEVLMVIIGVVFWIGWHRIQFIREGEHLEKARHTGDEEKVKAQLERY</sequence>
<name>A0A0P1F456_9RHOB</name>
<reference evidence="2 3" key="1">
    <citation type="submission" date="2015-09" db="EMBL/GenBank/DDBJ databases">
        <authorList>
            <consortium name="Swine Surveillance"/>
        </authorList>
    </citation>
    <scope>NUCLEOTIDE SEQUENCE [LARGE SCALE GENOMIC DNA]</scope>
    <source>
        <strain evidence="2 3">CECT 4292</strain>
    </source>
</reference>